<sequence>MSCPVPSRIWTLSSQWYMTFLGSVLKSLGTLCERLEAKRVFTLPGLVERRACLSHERPECSLFLDFSSTVVGLPVWLDIVRTAKEFQLACARRQALNDAIDLIWFVAGGTNLSYNYIAI</sequence>
<dbReference type="EMBL" id="VSRR010000209">
    <property type="protein sequence ID" value="MPC12304.1"/>
    <property type="molecule type" value="Genomic_DNA"/>
</dbReference>
<evidence type="ECO:0000313" key="1">
    <source>
        <dbReference type="EMBL" id="MPC12304.1"/>
    </source>
</evidence>
<accession>A0A5B7CUF1</accession>
<keyword evidence="2" id="KW-1185">Reference proteome</keyword>
<protein>
    <submittedName>
        <fullName evidence="1">Uncharacterized protein</fullName>
    </submittedName>
</protein>
<proteinExistence type="predicted"/>
<dbReference type="AlphaFoldDB" id="A0A5B7CUF1"/>
<gene>
    <name evidence="1" type="ORF">E2C01_004989</name>
</gene>
<evidence type="ECO:0000313" key="2">
    <source>
        <dbReference type="Proteomes" id="UP000324222"/>
    </source>
</evidence>
<organism evidence="1 2">
    <name type="scientific">Portunus trituberculatus</name>
    <name type="common">Swimming crab</name>
    <name type="synonym">Neptunus trituberculatus</name>
    <dbReference type="NCBI Taxonomy" id="210409"/>
    <lineage>
        <taxon>Eukaryota</taxon>
        <taxon>Metazoa</taxon>
        <taxon>Ecdysozoa</taxon>
        <taxon>Arthropoda</taxon>
        <taxon>Crustacea</taxon>
        <taxon>Multicrustacea</taxon>
        <taxon>Malacostraca</taxon>
        <taxon>Eumalacostraca</taxon>
        <taxon>Eucarida</taxon>
        <taxon>Decapoda</taxon>
        <taxon>Pleocyemata</taxon>
        <taxon>Brachyura</taxon>
        <taxon>Eubrachyura</taxon>
        <taxon>Portunoidea</taxon>
        <taxon>Portunidae</taxon>
        <taxon>Portuninae</taxon>
        <taxon>Portunus</taxon>
    </lineage>
</organism>
<comment type="caution">
    <text evidence="1">The sequence shown here is derived from an EMBL/GenBank/DDBJ whole genome shotgun (WGS) entry which is preliminary data.</text>
</comment>
<dbReference type="Proteomes" id="UP000324222">
    <property type="component" value="Unassembled WGS sequence"/>
</dbReference>
<name>A0A5B7CUF1_PORTR</name>
<reference evidence="1 2" key="1">
    <citation type="submission" date="2019-05" db="EMBL/GenBank/DDBJ databases">
        <title>Another draft genome of Portunus trituberculatus and its Hox gene families provides insights of decapod evolution.</title>
        <authorList>
            <person name="Jeong J.-H."/>
            <person name="Song I."/>
            <person name="Kim S."/>
            <person name="Choi T."/>
            <person name="Kim D."/>
            <person name="Ryu S."/>
            <person name="Kim W."/>
        </authorList>
    </citation>
    <scope>NUCLEOTIDE SEQUENCE [LARGE SCALE GENOMIC DNA]</scope>
    <source>
        <tissue evidence="1">Muscle</tissue>
    </source>
</reference>